<evidence type="ECO:0000256" key="1">
    <source>
        <dbReference type="SAM" id="Phobius"/>
    </source>
</evidence>
<comment type="caution">
    <text evidence="2">The sequence shown here is derived from an EMBL/GenBank/DDBJ whole genome shotgun (WGS) entry which is preliminary data.</text>
</comment>
<evidence type="ECO:0008006" key="4">
    <source>
        <dbReference type="Google" id="ProtNLM"/>
    </source>
</evidence>
<feature type="transmembrane region" description="Helical" evidence="1">
    <location>
        <begin position="144"/>
        <end position="165"/>
    </location>
</feature>
<dbReference type="EMBL" id="PEZG01000017">
    <property type="protein sequence ID" value="PIS15999.1"/>
    <property type="molecule type" value="Genomic_DNA"/>
</dbReference>
<feature type="transmembrane region" description="Helical" evidence="1">
    <location>
        <begin position="65"/>
        <end position="98"/>
    </location>
</feature>
<accession>A0A2H0WVT5</accession>
<reference evidence="3" key="1">
    <citation type="submission" date="2017-09" db="EMBL/GenBank/DDBJ databases">
        <title>Depth-based differentiation of microbial function through sediment-hosted aquifers and enrichment of novel symbionts in the deep terrestrial subsurface.</title>
        <authorList>
            <person name="Probst A.J."/>
            <person name="Ladd B."/>
            <person name="Jarett J.K."/>
            <person name="Geller-Mcgrath D.E."/>
            <person name="Sieber C.M.K."/>
            <person name="Emerson J.B."/>
            <person name="Anantharaman K."/>
            <person name="Thomas B.C."/>
            <person name="Malmstrom R."/>
            <person name="Stieglmeier M."/>
            <person name="Klingl A."/>
            <person name="Woyke T."/>
            <person name="Ryan C.M."/>
            <person name="Banfield J.F."/>
        </authorList>
    </citation>
    <scope>NUCLEOTIDE SEQUENCE [LARGE SCALE GENOMIC DNA]</scope>
</reference>
<protein>
    <recommendedName>
        <fullName evidence="4">Glycosyltransferase RgtA/B/C/D-like domain-containing protein</fullName>
    </recommendedName>
</protein>
<gene>
    <name evidence="2" type="ORF">COT62_00705</name>
</gene>
<feature type="transmembrane region" description="Helical" evidence="1">
    <location>
        <begin position="194"/>
        <end position="213"/>
    </location>
</feature>
<feature type="transmembrane region" description="Helical" evidence="1">
    <location>
        <begin position="34"/>
        <end position="53"/>
    </location>
</feature>
<keyword evidence="1" id="KW-0472">Membrane</keyword>
<feature type="transmembrane region" description="Helical" evidence="1">
    <location>
        <begin position="271"/>
        <end position="293"/>
    </location>
</feature>
<keyword evidence="1" id="KW-1133">Transmembrane helix</keyword>
<feature type="transmembrane region" description="Helical" evidence="1">
    <location>
        <begin position="9"/>
        <end position="28"/>
    </location>
</feature>
<sequence>MELSISPRYFAAHLPLYPILIRAFSFTFGYLKSMILVNFLATGLLGCFLLFLLKELKLSQKPLLLTILFLFFPRLLIVRSIGAPESLFILLILISLYFFEKEKYLAAGAAGALSAMVKTPGVLLFAAYGLVFLEKYLKEKKIQWKYMGILLIPLGFVAVCTLYYFQYGDFLAYFHSGDNIHLVFPYSVFNFQKTWVGTAWLEDIIFYFFLYLYTIFTLKDIRYRSFFYFSVIFFVAVLFVQHRDIARYSLPLWPLSAIAFERFLTSKKFLIAFMVLLPAIYLYAWNFMAYNVMPISNWLPYL</sequence>
<evidence type="ECO:0000313" key="3">
    <source>
        <dbReference type="Proteomes" id="UP000231198"/>
    </source>
</evidence>
<dbReference type="Proteomes" id="UP000231198">
    <property type="component" value="Unassembled WGS sequence"/>
</dbReference>
<feature type="transmembrane region" description="Helical" evidence="1">
    <location>
        <begin position="225"/>
        <end position="242"/>
    </location>
</feature>
<dbReference type="AlphaFoldDB" id="A0A2H0WVT5"/>
<keyword evidence="1" id="KW-0812">Transmembrane</keyword>
<organism evidence="2 3">
    <name type="scientific">Candidatus Roizmanbacteria bacterium CG09_land_8_20_14_0_10_41_9</name>
    <dbReference type="NCBI Taxonomy" id="1974850"/>
    <lineage>
        <taxon>Bacteria</taxon>
        <taxon>Candidatus Roizmaniibacteriota</taxon>
    </lineage>
</organism>
<name>A0A2H0WVT5_9BACT</name>
<evidence type="ECO:0000313" key="2">
    <source>
        <dbReference type="EMBL" id="PIS15999.1"/>
    </source>
</evidence>
<proteinExistence type="predicted"/>
<feature type="transmembrane region" description="Helical" evidence="1">
    <location>
        <begin position="104"/>
        <end position="132"/>
    </location>
</feature>